<dbReference type="AlphaFoldDB" id="A0A6P5GPY5"/>
<dbReference type="RefSeq" id="XP_020110711.1">
    <property type="nucleotide sequence ID" value="XM_020255122.1"/>
</dbReference>
<dbReference type="InterPro" id="IPR044839">
    <property type="entry name" value="NDR1-like"/>
</dbReference>
<keyword evidence="4 6" id="KW-0472">Membrane</keyword>
<evidence type="ECO:0000256" key="6">
    <source>
        <dbReference type="SAM" id="Phobius"/>
    </source>
</evidence>
<dbReference type="Gramene" id="Aco000867.1.mrna1">
    <property type="protein sequence ID" value="Aco000867.1.mrna1.cds1"/>
    <property type="gene ID" value="Aco000867.1.path1"/>
</dbReference>
<keyword evidence="2 6" id="KW-0812">Transmembrane</keyword>
<feature type="domain" description="Late embryogenesis abundant protein LEA-2 subgroup" evidence="7">
    <location>
        <begin position="138"/>
        <end position="231"/>
    </location>
</feature>
<name>A0A6P5GPY5_ANACO</name>
<accession>A0A6P5GPY5</accession>
<dbReference type="GeneID" id="109725772"/>
<evidence type="ECO:0000256" key="4">
    <source>
        <dbReference type="ARBA" id="ARBA00023136"/>
    </source>
</evidence>
<gene>
    <name evidence="9" type="primary">LOC109725772</name>
</gene>
<dbReference type="PANTHER" id="PTHR31234">
    <property type="entry name" value="LATE EMBRYOGENESIS ABUNDANT (LEA) HYDROXYPROLINE-RICH GLYCOPROTEIN FAMILY"/>
    <property type="match status" value="1"/>
</dbReference>
<dbReference type="OrthoDB" id="630676at2759"/>
<feature type="region of interest" description="Disordered" evidence="5">
    <location>
        <begin position="1"/>
        <end position="31"/>
    </location>
</feature>
<protein>
    <submittedName>
        <fullName evidence="9">Uncharacterized protein At1g08160</fullName>
    </submittedName>
</protein>
<feature type="transmembrane region" description="Helical" evidence="6">
    <location>
        <begin position="65"/>
        <end position="94"/>
    </location>
</feature>
<dbReference type="PANTHER" id="PTHR31234:SF42">
    <property type="entry name" value="LATE EMBRYOGENESIS ABUNDANT (LEA) HYDROXYPROLINE-RICH GLYCOPROTEIN FAMILY"/>
    <property type="match status" value="1"/>
</dbReference>
<sequence>MPPLSTPTQTPLAPKPTKPPPPHPPLPPPPAAMAAAAAAAMAEEELPLRPSKHQLLRHRRRTNPLVWCFAILCFLFSLLLIFAGILILVVFLLIKPRNPQFHASAASLNGIYIDSPPTLAPSAPGYYYLNGDLTLLANISNPNPHIDVAFRYLSVELYFRDRLIAAQGLAPFAQRRGEARVASLHMVTSEVGLPRELAAAMAEEVRRGRVSYIVRGTFKVRASLGFGHLTYWVYGRCDIDLSPPPSGVLLASSCSTKHSF</sequence>
<evidence type="ECO:0000256" key="3">
    <source>
        <dbReference type="ARBA" id="ARBA00022989"/>
    </source>
</evidence>
<proteinExistence type="predicted"/>
<dbReference type="Pfam" id="PF03168">
    <property type="entry name" value="LEA_2"/>
    <property type="match status" value="1"/>
</dbReference>
<evidence type="ECO:0000256" key="5">
    <source>
        <dbReference type="SAM" id="MobiDB-lite"/>
    </source>
</evidence>
<evidence type="ECO:0000313" key="8">
    <source>
        <dbReference type="Proteomes" id="UP000515123"/>
    </source>
</evidence>
<reference evidence="8" key="1">
    <citation type="journal article" date="2015" name="Nat. Genet.">
        <title>The pineapple genome and the evolution of CAM photosynthesis.</title>
        <authorList>
            <person name="Ming R."/>
            <person name="VanBuren R."/>
            <person name="Wai C.M."/>
            <person name="Tang H."/>
            <person name="Schatz M.C."/>
            <person name="Bowers J.E."/>
            <person name="Lyons E."/>
            <person name="Wang M.L."/>
            <person name="Chen J."/>
            <person name="Biggers E."/>
            <person name="Zhang J."/>
            <person name="Huang L."/>
            <person name="Zhang L."/>
            <person name="Miao W."/>
            <person name="Zhang J."/>
            <person name="Ye Z."/>
            <person name="Miao C."/>
            <person name="Lin Z."/>
            <person name="Wang H."/>
            <person name="Zhou H."/>
            <person name="Yim W.C."/>
            <person name="Priest H.D."/>
            <person name="Zheng C."/>
            <person name="Woodhouse M."/>
            <person name="Edger P.P."/>
            <person name="Guyot R."/>
            <person name="Guo H.B."/>
            <person name="Guo H."/>
            <person name="Zheng G."/>
            <person name="Singh R."/>
            <person name="Sharma A."/>
            <person name="Min X."/>
            <person name="Zheng Y."/>
            <person name="Lee H."/>
            <person name="Gurtowski J."/>
            <person name="Sedlazeck F.J."/>
            <person name="Harkess A."/>
            <person name="McKain M.R."/>
            <person name="Liao Z."/>
            <person name="Fang J."/>
            <person name="Liu J."/>
            <person name="Zhang X."/>
            <person name="Zhang Q."/>
            <person name="Hu W."/>
            <person name="Qin Y."/>
            <person name="Wang K."/>
            <person name="Chen L.Y."/>
            <person name="Shirley N."/>
            <person name="Lin Y.R."/>
            <person name="Liu L.Y."/>
            <person name="Hernandez A.G."/>
            <person name="Wright C.L."/>
            <person name="Bulone V."/>
            <person name="Tuskan G.A."/>
            <person name="Heath K."/>
            <person name="Zee F."/>
            <person name="Moore P.H."/>
            <person name="Sunkar R."/>
            <person name="Leebens-Mack J.H."/>
            <person name="Mockler T."/>
            <person name="Bennetzen J.L."/>
            <person name="Freeling M."/>
            <person name="Sankoff D."/>
            <person name="Paterson A.H."/>
            <person name="Zhu X."/>
            <person name="Yang X."/>
            <person name="Smith J.A."/>
            <person name="Cushman J.C."/>
            <person name="Paull R.E."/>
            <person name="Yu Q."/>
        </authorList>
    </citation>
    <scope>NUCLEOTIDE SEQUENCE [LARGE SCALE GENOMIC DNA]</scope>
    <source>
        <strain evidence="8">cv. F153</strain>
    </source>
</reference>
<dbReference type="GO" id="GO:0098542">
    <property type="term" value="P:defense response to other organism"/>
    <property type="evidence" value="ECO:0007669"/>
    <property type="project" value="InterPro"/>
</dbReference>
<dbReference type="InterPro" id="IPR004864">
    <property type="entry name" value="LEA_2"/>
</dbReference>
<dbReference type="GO" id="GO:0005886">
    <property type="term" value="C:plasma membrane"/>
    <property type="evidence" value="ECO:0007669"/>
    <property type="project" value="TreeGrafter"/>
</dbReference>
<reference evidence="9" key="2">
    <citation type="submission" date="2025-08" db="UniProtKB">
        <authorList>
            <consortium name="RefSeq"/>
        </authorList>
    </citation>
    <scope>IDENTIFICATION</scope>
    <source>
        <tissue evidence="9">Leaf</tissue>
    </source>
</reference>
<feature type="compositionally biased region" description="Pro residues" evidence="5">
    <location>
        <begin position="13"/>
        <end position="31"/>
    </location>
</feature>
<evidence type="ECO:0000256" key="2">
    <source>
        <dbReference type="ARBA" id="ARBA00022692"/>
    </source>
</evidence>
<keyword evidence="8" id="KW-1185">Reference proteome</keyword>
<evidence type="ECO:0000256" key="1">
    <source>
        <dbReference type="ARBA" id="ARBA00004167"/>
    </source>
</evidence>
<evidence type="ECO:0000259" key="7">
    <source>
        <dbReference type="Pfam" id="PF03168"/>
    </source>
</evidence>
<organism evidence="8 9">
    <name type="scientific">Ananas comosus</name>
    <name type="common">Pineapple</name>
    <name type="synonym">Ananas ananas</name>
    <dbReference type="NCBI Taxonomy" id="4615"/>
    <lineage>
        <taxon>Eukaryota</taxon>
        <taxon>Viridiplantae</taxon>
        <taxon>Streptophyta</taxon>
        <taxon>Embryophyta</taxon>
        <taxon>Tracheophyta</taxon>
        <taxon>Spermatophyta</taxon>
        <taxon>Magnoliopsida</taxon>
        <taxon>Liliopsida</taxon>
        <taxon>Poales</taxon>
        <taxon>Bromeliaceae</taxon>
        <taxon>Bromelioideae</taxon>
        <taxon>Ananas</taxon>
    </lineage>
</organism>
<dbReference type="Proteomes" id="UP000515123">
    <property type="component" value="Linkage group 2"/>
</dbReference>
<keyword evidence="3 6" id="KW-1133">Transmembrane helix</keyword>
<evidence type="ECO:0000313" key="9">
    <source>
        <dbReference type="RefSeq" id="XP_020110711.1"/>
    </source>
</evidence>
<comment type="subcellular location">
    <subcellularLocation>
        <location evidence="1">Membrane</location>
        <topology evidence="1">Single-pass membrane protein</topology>
    </subcellularLocation>
</comment>